<keyword evidence="5" id="KW-1185">Reference proteome</keyword>
<dbReference type="InterPro" id="IPR001647">
    <property type="entry name" value="HTH_TetR"/>
</dbReference>
<evidence type="ECO:0000313" key="4">
    <source>
        <dbReference type="EMBL" id="EUA88544.1"/>
    </source>
</evidence>
<organism evidence="4 5">
    <name type="scientific">Mycobacterium ulcerans str. Harvey</name>
    <dbReference type="NCBI Taxonomy" id="1299332"/>
    <lineage>
        <taxon>Bacteria</taxon>
        <taxon>Bacillati</taxon>
        <taxon>Actinomycetota</taxon>
        <taxon>Actinomycetes</taxon>
        <taxon>Mycobacteriales</taxon>
        <taxon>Mycobacteriaceae</taxon>
        <taxon>Mycobacterium</taxon>
        <taxon>Mycobacterium ulcerans group</taxon>
    </lineage>
</organism>
<feature type="domain" description="HTH tetR-type" evidence="3">
    <location>
        <begin position="19"/>
        <end position="58"/>
    </location>
</feature>
<feature type="region of interest" description="Disordered" evidence="2">
    <location>
        <begin position="111"/>
        <end position="130"/>
    </location>
</feature>
<evidence type="ECO:0000259" key="3">
    <source>
        <dbReference type="Pfam" id="PF00440"/>
    </source>
</evidence>
<evidence type="ECO:0000313" key="5">
    <source>
        <dbReference type="Proteomes" id="UP000020681"/>
    </source>
</evidence>
<gene>
    <name evidence="4" type="ORF">I551_4948</name>
</gene>
<dbReference type="Pfam" id="PF00440">
    <property type="entry name" value="TetR_N"/>
    <property type="match status" value="1"/>
</dbReference>
<sequence>MAGKNWIVGDRSAVAAELIYDAAAELIASDGLSAFDIDKLAARVHCSRATIYRYAGAKPRSAMLSSRGPRRASSNPFAHRPKASLALSEWSPRSSLRLPASVPTHWAGILSDRSQRAQTGPSGSWVPSWYPTSRPISPESPAVTTRPGGGWFEWCCR</sequence>
<reference evidence="4 5" key="1">
    <citation type="submission" date="2014-01" db="EMBL/GenBank/DDBJ databases">
        <authorList>
            <person name="Dobos K."/>
            <person name="Lenaerts A."/>
            <person name="Ordway D."/>
            <person name="DeGroote M.A."/>
            <person name="Parker T."/>
            <person name="Sizemore C."/>
            <person name="Tallon L.J."/>
            <person name="Sadzewicz L.K."/>
            <person name="Sengamalay N."/>
            <person name="Fraser C.M."/>
            <person name="Hine E."/>
            <person name="Shefchek K.A."/>
            <person name="Das S.P."/>
            <person name="Tettelin H."/>
        </authorList>
    </citation>
    <scope>NUCLEOTIDE SEQUENCE [LARGE SCALE GENOMIC DNA]</scope>
    <source>
        <strain evidence="4 5">Harvey</strain>
    </source>
</reference>
<protein>
    <submittedName>
        <fullName evidence="4">Bacterial regulatory s, tetR family protein</fullName>
    </submittedName>
</protein>
<evidence type="ECO:0000256" key="2">
    <source>
        <dbReference type="SAM" id="MobiDB-lite"/>
    </source>
</evidence>
<comment type="caution">
    <text evidence="4">The sequence shown here is derived from an EMBL/GenBank/DDBJ whole genome shotgun (WGS) entry which is preliminary data.</text>
</comment>
<dbReference type="Proteomes" id="UP000020681">
    <property type="component" value="Unassembled WGS sequence"/>
</dbReference>
<accession>A0ABP3AFZ7</accession>
<dbReference type="InterPro" id="IPR009057">
    <property type="entry name" value="Homeodomain-like_sf"/>
</dbReference>
<dbReference type="EMBL" id="JAOL01000139">
    <property type="protein sequence ID" value="EUA88544.1"/>
    <property type="molecule type" value="Genomic_DNA"/>
</dbReference>
<proteinExistence type="predicted"/>
<keyword evidence="1" id="KW-0238">DNA-binding</keyword>
<name>A0ABP3AFZ7_MYCUL</name>
<dbReference type="SUPFAM" id="SSF46689">
    <property type="entry name" value="Homeodomain-like"/>
    <property type="match status" value="1"/>
</dbReference>
<dbReference type="Gene3D" id="1.10.10.60">
    <property type="entry name" value="Homeodomain-like"/>
    <property type="match status" value="1"/>
</dbReference>
<evidence type="ECO:0000256" key="1">
    <source>
        <dbReference type="ARBA" id="ARBA00023125"/>
    </source>
</evidence>